<feature type="region of interest" description="Disordered" evidence="10">
    <location>
        <begin position="230"/>
        <end position="251"/>
    </location>
</feature>
<organism evidence="12 13">
    <name type="scientific">Paractinoplanes durhamensis</name>
    <dbReference type="NCBI Taxonomy" id="113563"/>
    <lineage>
        <taxon>Bacteria</taxon>
        <taxon>Bacillati</taxon>
        <taxon>Actinomycetota</taxon>
        <taxon>Actinomycetes</taxon>
        <taxon>Micromonosporales</taxon>
        <taxon>Micromonosporaceae</taxon>
        <taxon>Paractinoplanes</taxon>
    </lineage>
</organism>
<keyword evidence="3" id="KW-1003">Cell membrane</keyword>
<evidence type="ECO:0000256" key="11">
    <source>
        <dbReference type="SAM" id="Phobius"/>
    </source>
</evidence>
<evidence type="ECO:0000256" key="9">
    <source>
        <dbReference type="ARBA" id="ARBA00023136"/>
    </source>
</evidence>
<evidence type="ECO:0000256" key="10">
    <source>
        <dbReference type="SAM" id="MobiDB-lite"/>
    </source>
</evidence>
<dbReference type="Gene3D" id="3.30.2390.20">
    <property type="entry name" value="Type VII secretion system EccB, repeat 1 domain"/>
    <property type="match status" value="1"/>
</dbReference>
<dbReference type="EMBL" id="BOML01000043">
    <property type="protein sequence ID" value="GIE04181.1"/>
    <property type="molecule type" value="Genomic_DNA"/>
</dbReference>
<comment type="subcellular location">
    <subcellularLocation>
        <location evidence="1">Cell membrane</location>
        <topology evidence="1">Single-pass membrane protein</topology>
    </subcellularLocation>
</comment>
<feature type="transmembrane region" description="Helical" evidence="11">
    <location>
        <begin position="38"/>
        <end position="61"/>
    </location>
</feature>
<sequence length="452" mass="46044">MQSRRDQAHAQSYLFGRLTAGLVTGELDSAETPHRRTITGLVAGVLVAALVAGGFAVYGLFVPGGATSWRKSGTVVIEKETGTRYLYAQGRLRPVLNYASARLLLGDKLTVKSVAGGSLDGVPRGLPVGIVGAPDGLPTRGLGNTWWTACAAVGDGVTALTVQVGDSPTGTPLDADHALPVEADGDTYVIWDGHRYRLAEPWVSKVLGYDGTTVPVPAAWLDLMPAGPDLGPQEVPGRGAAGPPADGAPTRVGQLFTAGDDRYYVLLGDGLSRLTPTAYALLAGDPRTAQAYPDGVVTTTRISPAALARTPVSAQAARGADLPATIPSAVPPAGATWCVQNSPTEQTRLVAAGAAPALNVTRAGVGLTREARTADAVAVQPGLGGLAVAGRPDETPGSALYLVTDAGTKFPLAGAAVAKTLGYAPEAATVIAPDLLDLLPTGPLLDPDRVVG</sequence>
<keyword evidence="13" id="KW-1185">Reference proteome</keyword>
<reference evidence="12 13" key="1">
    <citation type="submission" date="2021-01" db="EMBL/GenBank/DDBJ databases">
        <title>Whole genome shotgun sequence of Actinoplanes durhamensis NBRC 14914.</title>
        <authorList>
            <person name="Komaki H."/>
            <person name="Tamura T."/>
        </authorList>
    </citation>
    <scope>NUCLEOTIDE SEQUENCE [LARGE SCALE GENOMIC DNA]</scope>
    <source>
        <strain evidence="12 13">NBRC 14914</strain>
    </source>
</reference>
<evidence type="ECO:0000256" key="1">
    <source>
        <dbReference type="ARBA" id="ARBA00004162"/>
    </source>
</evidence>
<evidence type="ECO:0000256" key="4">
    <source>
        <dbReference type="ARBA" id="ARBA00022692"/>
    </source>
</evidence>
<keyword evidence="8 11" id="KW-1133">Transmembrane helix</keyword>
<gene>
    <name evidence="12" type="ORF">Adu01nite_55310</name>
</gene>
<evidence type="ECO:0000256" key="6">
    <source>
        <dbReference type="ARBA" id="ARBA00022801"/>
    </source>
</evidence>
<dbReference type="Gene3D" id="2.40.50.910">
    <property type="entry name" value="Type VII secretion system EccB, repeat 3 domain"/>
    <property type="match status" value="1"/>
</dbReference>
<keyword evidence="5" id="KW-0547">Nucleotide-binding</keyword>
<evidence type="ECO:0000313" key="12">
    <source>
        <dbReference type="EMBL" id="GIE04181.1"/>
    </source>
</evidence>
<proteinExistence type="inferred from homology"/>
<name>A0ABQ3Z2Y2_9ACTN</name>
<keyword evidence="4 11" id="KW-0812">Transmembrane</keyword>
<dbReference type="PANTHER" id="PTHR40765">
    <property type="entry name" value="ESX-2 SECRETION SYSTEM ATPASE ECCB2"/>
    <property type="match status" value="1"/>
</dbReference>
<dbReference type="Proteomes" id="UP000637628">
    <property type="component" value="Unassembled WGS sequence"/>
</dbReference>
<dbReference type="Pfam" id="PF05108">
    <property type="entry name" value="T7SS_ESX1_EccB"/>
    <property type="match status" value="1"/>
</dbReference>
<dbReference type="InterPro" id="IPR044857">
    <property type="entry name" value="T7SS_EccB_R1"/>
</dbReference>
<evidence type="ECO:0000256" key="2">
    <source>
        <dbReference type="ARBA" id="ARBA00008149"/>
    </source>
</evidence>
<comment type="caution">
    <text evidence="12">The sequence shown here is derived from an EMBL/GenBank/DDBJ whole genome shotgun (WGS) entry which is preliminary data.</text>
</comment>
<accession>A0ABQ3Z2Y2</accession>
<keyword evidence="7" id="KW-0067">ATP-binding</keyword>
<dbReference type="InterPro" id="IPR007795">
    <property type="entry name" value="T7SS_EccB"/>
</dbReference>
<keyword evidence="6" id="KW-0378">Hydrolase</keyword>
<evidence type="ECO:0000256" key="5">
    <source>
        <dbReference type="ARBA" id="ARBA00022741"/>
    </source>
</evidence>
<evidence type="ECO:0000256" key="8">
    <source>
        <dbReference type="ARBA" id="ARBA00022989"/>
    </source>
</evidence>
<dbReference type="InterPro" id="IPR042485">
    <property type="entry name" value="T7SS_EccB_R3"/>
</dbReference>
<dbReference type="RefSeq" id="WP_203730707.1">
    <property type="nucleotide sequence ID" value="NZ_BAAATX010000029.1"/>
</dbReference>
<evidence type="ECO:0000313" key="13">
    <source>
        <dbReference type="Proteomes" id="UP000637628"/>
    </source>
</evidence>
<evidence type="ECO:0000256" key="7">
    <source>
        <dbReference type="ARBA" id="ARBA00022840"/>
    </source>
</evidence>
<dbReference type="NCBIfam" id="TIGR03919">
    <property type="entry name" value="T7SS_EccB"/>
    <property type="match status" value="1"/>
</dbReference>
<keyword evidence="9 11" id="KW-0472">Membrane</keyword>
<comment type="similarity">
    <text evidence="2">Belongs to the EccB family.</text>
</comment>
<evidence type="ECO:0000256" key="3">
    <source>
        <dbReference type="ARBA" id="ARBA00022475"/>
    </source>
</evidence>
<feature type="compositionally biased region" description="Low complexity" evidence="10">
    <location>
        <begin position="236"/>
        <end position="249"/>
    </location>
</feature>
<dbReference type="PANTHER" id="PTHR40765:SF2">
    <property type="entry name" value="ESX-2 SECRETION SYSTEM ATPASE ECCB2"/>
    <property type="match status" value="1"/>
</dbReference>
<protein>
    <submittedName>
        <fullName evidence="12">Type VII secretion protein EccB</fullName>
    </submittedName>
</protein>